<organism evidence="1 2">
    <name type="scientific">Halomicrobium mukohataei</name>
    <dbReference type="NCBI Taxonomy" id="57705"/>
    <lineage>
        <taxon>Archaea</taxon>
        <taxon>Methanobacteriati</taxon>
        <taxon>Methanobacteriota</taxon>
        <taxon>Stenosarchaea group</taxon>
        <taxon>Halobacteria</taxon>
        <taxon>Halobacteriales</taxon>
        <taxon>Haloarculaceae</taxon>
        <taxon>Halomicrobium</taxon>
    </lineage>
</organism>
<reference evidence="1" key="1">
    <citation type="submission" date="2019-12" db="EMBL/GenBank/DDBJ databases">
        <title>Whole-genome sequence of Halomicrobium mukohataei pws1.</title>
        <authorList>
            <person name="Verma D.K."/>
            <person name="Gopal K."/>
            <person name="Prasad E.S."/>
        </authorList>
    </citation>
    <scope>NUCLEOTIDE SEQUENCE</scope>
    <source>
        <strain evidence="1">Pws1</strain>
    </source>
</reference>
<dbReference type="EMBL" id="WOYG01000001">
    <property type="protein sequence ID" value="NLV09542.1"/>
    <property type="molecule type" value="Genomic_DNA"/>
</dbReference>
<protein>
    <submittedName>
        <fullName evidence="1">Uncharacterized protein</fullName>
    </submittedName>
</protein>
<dbReference type="AlphaFoldDB" id="A0A847TU21"/>
<dbReference type="Proteomes" id="UP000608662">
    <property type="component" value="Unassembled WGS sequence"/>
</dbReference>
<proteinExistence type="predicted"/>
<gene>
    <name evidence="1" type="ORF">GOC74_06330</name>
</gene>
<sequence>MYRRSFLAALTGGGLAAASGFAAHRPRLIDGARRGRGDPVSVTRTITDESITYDADRDTIRYPTLVGSDGPIGSRSEPFVLWANRRCASVGSEVVLPAIADRVDGEPTGIGKGVCGVSFGLVITVSATTTRDRDGAVVSEPNLSVERLVGVTPATVSATIAFDGREHTRHVPVFVEESEVSYL</sequence>
<evidence type="ECO:0000313" key="1">
    <source>
        <dbReference type="EMBL" id="NLV09542.1"/>
    </source>
</evidence>
<comment type="caution">
    <text evidence="1">The sequence shown here is derived from an EMBL/GenBank/DDBJ whole genome shotgun (WGS) entry which is preliminary data.</text>
</comment>
<evidence type="ECO:0000313" key="2">
    <source>
        <dbReference type="Proteomes" id="UP000608662"/>
    </source>
</evidence>
<dbReference type="RefSeq" id="WP_170093383.1">
    <property type="nucleotide sequence ID" value="NZ_WOYG01000001.1"/>
</dbReference>
<name>A0A847TU21_9EURY</name>
<accession>A0A847TU21</accession>
<dbReference type="OrthoDB" id="275796at2157"/>